<comment type="caution">
    <text evidence="1">The sequence shown here is derived from an EMBL/GenBank/DDBJ whole genome shotgun (WGS) entry which is preliminary data.</text>
</comment>
<sequence>MTTHTLTRAEVEAQLQIERRGLSATGELTLGVSGWGRSFRVVIELREGAASVSDKTVQALADLQALSPEAVVRIRELMFEDLQRASHDHVGYVPLPPPAPPPGFWQRLFWRAPPAQFVEIPLDDPRHPCHLAHGIASLDAQIDWQYARIDENEATEHRFVLLDAITCWEPEHGVTVVIRDGAPCAVADYFVDLAEYDDDHDGA</sequence>
<dbReference type="Proteomes" id="UP001495147">
    <property type="component" value="Unassembled WGS sequence"/>
</dbReference>
<dbReference type="RefSeq" id="WP_347703228.1">
    <property type="nucleotide sequence ID" value="NZ_JBDPZD010000001.1"/>
</dbReference>
<protein>
    <submittedName>
        <fullName evidence="1">Uncharacterized protein</fullName>
    </submittedName>
</protein>
<dbReference type="EMBL" id="JBDPZD010000001">
    <property type="protein sequence ID" value="MEO3690397.1"/>
    <property type="molecule type" value="Genomic_DNA"/>
</dbReference>
<accession>A0ABV0FZD3</accession>
<organism evidence="1 2">
    <name type="scientific">Roseateles paludis</name>
    <dbReference type="NCBI Taxonomy" id="3145238"/>
    <lineage>
        <taxon>Bacteria</taxon>
        <taxon>Pseudomonadati</taxon>
        <taxon>Pseudomonadota</taxon>
        <taxon>Betaproteobacteria</taxon>
        <taxon>Burkholderiales</taxon>
        <taxon>Sphaerotilaceae</taxon>
        <taxon>Roseateles</taxon>
    </lineage>
</organism>
<proteinExistence type="predicted"/>
<reference evidence="1 2" key="1">
    <citation type="submission" date="2024-05" db="EMBL/GenBank/DDBJ databases">
        <title>Roseateles sp. DJS-2-20 16S ribosomal RNA gene Genome sequencing and assembly.</title>
        <authorList>
            <person name="Woo H."/>
        </authorList>
    </citation>
    <scope>NUCLEOTIDE SEQUENCE [LARGE SCALE GENOMIC DNA]</scope>
    <source>
        <strain evidence="1 2">DJS-2-20</strain>
    </source>
</reference>
<name>A0ABV0FZD3_9BURK</name>
<gene>
    <name evidence="1" type="ORF">ABDJ85_02895</name>
</gene>
<keyword evidence="2" id="KW-1185">Reference proteome</keyword>
<evidence type="ECO:0000313" key="2">
    <source>
        <dbReference type="Proteomes" id="UP001495147"/>
    </source>
</evidence>
<evidence type="ECO:0000313" key="1">
    <source>
        <dbReference type="EMBL" id="MEO3690397.1"/>
    </source>
</evidence>